<dbReference type="RefSeq" id="WP_328851670.1">
    <property type="nucleotide sequence ID" value="NZ_CP108084.1"/>
</dbReference>
<keyword evidence="1" id="KW-0812">Transmembrane</keyword>
<evidence type="ECO:0000313" key="3">
    <source>
        <dbReference type="Proteomes" id="UP001432190"/>
    </source>
</evidence>
<accession>A0ABZ1S6Q2</accession>
<dbReference type="Proteomes" id="UP001432190">
    <property type="component" value="Chromosome"/>
</dbReference>
<reference evidence="2" key="1">
    <citation type="submission" date="2022-10" db="EMBL/GenBank/DDBJ databases">
        <title>The complete genomes of actinobacterial strains from the NBC collection.</title>
        <authorList>
            <person name="Joergensen T.S."/>
            <person name="Alvarez Arevalo M."/>
            <person name="Sterndorff E.B."/>
            <person name="Faurdal D."/>
            <person name="Vuksanovic O."/>
            <person name="Mourched A.-S."/>
            <person name="Charusanti P."/>
            <person name="Shaw S."/>
            <person name="Blin K."/>
            <person name="Weber T."/>
        </authorList>
    </citation>
    <scope>NUCLEOTIDE SEQUENCE</scope>
    <source>
        <strain evidence="2">NBC_00256</strain>
    </source>
</reference>
<keyword evidence="1" id="KW-0472">Membrane</keyword>
<dbReference type="EMBL" id="CP108084">
    <property type="protein sequence ID" value="WUP49693.1"/>
    <property type="molecule type" value="Genomic_DNA"/>
</dbReference>
<gene>
    <name evidence="2" type="ORF">OG994_29910</name>
</gene>
<evidence type="ECO:0000256" key="1">
    <source>
        <dbReference type="SAM" id="Phobius"/>
    </source>
</evidence>
<keyword evidence="3" id="KW-1185">Reference proteome</keyword>
<evidence type="ECO:0000313" key="2">
    <source>
        <dbReference type="EMBL" id="WUP49693.1"/>
    </source>
</evidence>
<proteinExistence type="predicted"/>
<sequence>MVVRPPGRRRPNRTRFVVMLVGLVVVGTGIVYGIHWLGHPWALALPGKPALTGYWQGDVPYGSGDERHIVLHLTDDPPSAHDRCTTCPALSGTATVCAGDRAERYELWGNPLNYLGSRFSLHTRSEAEGPGPRLNELHGEWEGDVMRVRTSLTRLDAAGATVGSDSPPTTFEMSRADEAAFDAACR</sequence>
<keyword evidence="1" id="KW-1133">Transmembrane helix</keyword>
<name>A0ABZ1S6Q2_9ACTN</name>
<feature type="transmembrane region" description="Helical" evidence="1">
    <location>
        <begin position="16"/>
        <end position="38"/>
    </location>
</feature>
<organism evidence="2 3">
    <name type="scientific">Micromonospora globbae</name>
    <dbReference type="NCBI Taxonomy" id="1894969"/>
    <lineage>
        <taxon>Bacteria</taxon>
        <taxon>Bacillati</taxon>
        <taxon>Actinomycetota</taxon>
        <taxon>Actinomycetes</taxon>
        <taxon>Micromonosporales</taxon>
        <taxon>Micromonosporaceae</taxon>
        <taxon>Micromonospora</taxon>
    </lineage>
</organism>
<protein>
    <submittedName>
        <fullName evidence="2">Uncharacterized protein</fullName>
    </submittedName>
</protein>